<protein>
    <submittedName>
        <fullName evidence="1">Uncharacterized protein</fullName>
    </submittedName>
</protein>
<dbReference type="Proteomes" id="UP001396334">
    <property type="component" value="Unassembled WGS sequence"/>
</dbReference>
<evidence type="ECO:0000313" key="1">
    <source>
        <dbReference type="EMBL" id="KAK9037839.1"/>
    </source>
</evidence>
<organism evidence="1 2">
    <name type="scientific">Hibiscus sabdariffa</name>
    <name type="common">roselle</name>
    <dbReference type="NCBI Taxonomy" id="183260"/>
    <lineage>
        <taxon>Eukaryota</taxon>
        <taxon>Viridiplantae</taxon>
        <taxon>Streptophyta</taxon>
        <taxon>Embryophyta</taxon>
        <taxon>Tracheophyta</taxon>
        <taxon>Spermatophyta</taxon>
        <taxon>Magnoliopsida</taxon>
        <taxon>eudicotyledons</taxon>
        <taxon>Gunneridae</taxon>
        <taxon>Pentapetalae</taxon>
        <taxon>rosids</taxon>
        <taxon>malvids</taxon>
        <taxon>Malvales</taxon>
        <taxon>Malvaceae</taxon>
        <taxon>Malvoideae</taxon>
        <taxon>Hibiscus</taxon>
    </lineage>
</organism>
<gene>
    <name evidence="1" type="ORF">V6N11_022738</name>
</gene>
<comment type="caution">
    <text evidence="1">The sequence shown here is derived from an EMBL/GenBank/DDBJ whole genome shotgun (WGS) entry which is preliminary data.</text>
</comment>
<reference evidence="1 2" key="1">
    <citation type="journal article" date="2024" name="G3 (Bethesda)">
        <title>Genome assembly of Hibiscus sabdariffa L. provides insights into metabolisms of medicinal natural products.</title>
        <authorList>
            <person name="Kim T."/>
        </authorList>
    </citation>
    <scope>NUCLEOTIDE SEQUENCE [LARGE SCALE GENOMIC DNA]</scope>
    <source>
        <strain evidence="1">TK-2024</strain>
        <tissue evidence="1">Old leaves</tissue>
    </source>
</reference>
<evidence type="ECO:0000313" key="2">
    <source>
        <dbReference type="Proteomes" id="UP001396334"/>
    </source>
</evidence>
<dbReference type="EMBL" id="JBBPBN010000005">
    <property type="protein sequence ID" value="KAK9037839.1"/>
    <property type="molecule type" value="Genomic_DNA"/>
</dbReference>
<proteinExistence type="predicted"/>
<name>A0ABR2TKN9_9ROSI</name>
<accession>A0ABR2TKN9</accession>
<keyword evidence="2" id="KW-1185">Reference proteome</keyword>
<sequence>MVSFLEGRPQNIAACQSVVSEAKSAQKPLAPPGFLSISRKQFLHNLDLEINVGARAHAWVDSMRASSPTHIKSSTPSIADDGGSWNVTLIPSLSYLLLHLLIGLLRLELREHIDLILLDPLELIGVAVLLDVRARPLEIWT</sequence>